<sequence>MNNKSLLLNGSFFEDEYLKKIDILNSLEIKSVYVFDHYQNPEIKSKPVYEIKEAVSKLNEVNKNFEIGSMVLNVRKRKKDILFNDYIYQFMEIKNFNFGLGIGDEKYEKKNKIFKNNIEDIICEIQSHKIYDANKVNIILGGNSKFFFDLCLKYSIGLNQWLGSLENIDNKIDLFKKANINESKISYCTKNLKFSRKELNENVEIIYVLSENKTFKDQIDDISKYCLN</sequence>
<name>S5DLA6_9ACTN</name>
<organism evidence="1">
    <name type="scientific">Candidatus Actinomarina minuta</name>
    <dbReference type="NCBI Taxonomy" id="1389454"/>
    <lineage>
        <taxon>Bacteria</taxon>
        <taxon>Bacillati</taxon>
        <taxon>Actinomycetota</taxon>
        <taxon>Actinomycetes</taxon>
        <taxon>Candidatus Actinomarinidae</taxon>
        <taxon>Candidatus Actinomarinales</taxon>
        <taxon>Candidatus Actinomarineae</taxon>
        <taxon>Candidatus Actinomarinaceae</taxon>
        <taxon>Candidatus Actinomarina</taxon>
    </lineage>
</organism>
<proteinExistence type="predicted"/>
<accession>S5DLA6</accession>
<dbReference type="AlphaFoldDB" id="S5DLA6"/>
<dbReference type="EMBL" id="KC811139">
    <property type="protein sequence ID" value="AGQ19666.1"/>
    <property type="molecule type" value="Genomic_DNA"/>
</dbReference>
<reference evidence="1" key="1">
    <citation type="journal article" date="2013" name="Sci. Rep.">
        <title>Metagenomics uncovers a new group of low GC and ultra-small marine Actinobacteria.</title>
        <authorList>
            <person name="Ghai R."/>
            <person name="Mizuno C.M."/>
            <person name="Picazo A."/>
            <person name="Camacho A."/>
            <person name="Rodriguez-Valera F."/>
        </authorList>
    </citation>
    <scope>NUCLEOTIDE SEQUENCE</scope>
</reference>
<protein>
    <submittedName>
        <fullName evidence="1">MedDCM-OCT-S40-C26-cds28</fullName>
    </submittedName>
</protein>
<evidence type="ECO:0000313" key="1">
    <source>
        <dbReference type="EMBL" id="AGQ19666.1"/>
    </source>
</evidence>